<dbReference type="EMBL" id="CP045915">
    <property type="protein sequence ID" value="QGH35585.1"/>
    <property type="molecule type" value="Genomic_DNA"/>
</dbReference>
<feature type="transmembrane region" description="Helical" evidence="1">
    <location>
        <begin position="7"/>
        <end position="26"/>
    </location>
</feature>
<feature type="transmembrane region" description="Helical" evidence="1">
    <location>
        <begin position="85"/>
        <end position="104"/>
    </location>
</feature>
<dbReference type="KEGG" id="grc:GI584_16705"/>
<organism evidence="2 3">
    <name type="scientific">Gracilibacillus salitolerans</name>
    <dbReference type="NCBI Taxonomy" id="2663022"/>
    <lineage>
        <taxon>Bacteria</taxon>
        <taxon>Bacillati</taxon>
        <taxon>Bacillota</taxon>
        <taxon>Bacilli</taxon>
        <taxon>Bacillales</taxon>
        <taxon>Bacillaceae</taxon>
        <taxon>Gracilibacillus</taxon>
    </lineage>
</organism>
<keyword evidence="1" id="KW-1133">Transmembrane helix</keyword>
<protein>
    <recommendedName>
        <fullName evidence="4">DUF1772 domain-containing protein</fullName>
    </recommendedName>
</protein>
<keyword evidence="1" id="KW-0472">Membrane</keyword>
<keyword evidence="3" id="KW-1185">Reference proteome</keyword>
<keyword evidence="1" id="KW-0812">Transmembrane</keyword>
<evidence type="ECO:0000313" key="2">
    <source>
        <dbReference type="EMBL" id="QGH35585.1"/>
    </source>
</evidence>
<dbReference type="AlphaFoldDB" id="A0A5Q2TLP8"/>
<gene>
    <name evidence="2" type="ORF">GI584_16705</name>
</gene>
<accession>A0A5Q2TLP8</accession>
<evidence type="ECO:0000256" key="1">
    <source>
        <dbReference type="SAM" id="Phobius"/>
    </source>
</evidence>
<dbReference type="Proteomes" id="UP000339690">
    <property type="component" value="Chromosome"/>
</dbReference>
<evidence type="ECO:0008006" key="4">
    <source>
        <dbReference type="Google" id="ProtNLM"/>
    </source>
</evidence>
<sequence>MLKKIAFIAVLAHLWIQWIMLGSILLDTFMVYPNIFHNIPESLEVSMEFMAVASPHTYFPPIGMASISTGMLAVILSWKVKPARYWILLSMLMIVLEGATSMIFEWPRNEIMFIEGTAVHSVEFLVQTAREFLIIHGFRVAYNIIGSMLMFIGFLKYYKTAIINGY</sequence>
<name>A0A5Q2TLP8_9BACI</name>
<feature type="transmembrane region" description="Helical" evidence="1">
    <location>
        <begin position="140"/>
        <end position="158"/>
    </location>
</feature>
<proteinExistence type="predicted"/>
<reference evidence="2 3" key="1">
    <citation type="submission" date="2019-11" db="EMBL/GenBank/DDBJ databases">
        <title>Gracilibacillus salitolerans sp. nov., a moderate halophile isolated from a saline soil in northwest China.</title>
        <authorList>
            <person name="Gan L."/>
        </authorList>
    </citation>
    <scope>NUCLEOTIDE SEQUENCE [LARGE SCALE GENOMIC DNA]</scope>
    <source>
        <strain evidence="2 3">SCU50</strain>
    </source>
</reference>
<feature type="transmembrane region" description="Helical" evidence="1">
    <location>
        <begin position="58"/>
        <end position="78"/>
    </location>
</feature>
<dbReference type="RefSeq" id="WP_153791923.1">
    <property type="nucleotide sequence ID" value="NZ_CP045915.1"/>
</dbReference>
<evidence type="ECO:0000313" key="3">
    <source>
        <dbReference type="Proteomes" id="UP000339690"/>
    </source>
</evidence>